<proteinExistence type="predicted"/>
<dbReference type="PROSITE" id="PS50234">
    <property type="entry name" value="VWFA"/>
    <property type="match status" value="1"/>
</dbReference>
<dbReference type="SMART" id="SM00327">
    <property type="entry name" value="VWA"/>
    <property type="match status" value="1"/>
</dbReference>
<dbReference type="InterPro" id="IPR036465">
    <property type="entry name" value="vWFA_dom_sf"/>
</dbReference>
<feature type="domain" description="VWFA" evidence="2">
    <location>
        <begin position="806"/>
        <end position="1002"/>
    </location>
</feature>
<evidence type="ECO:0000256" key="1">
    <source>
        <dbReference type="SAM" id="MobiDB-lite"/>
    </source>
</evidence>
<sequence length="1004" mass="112205">MAESQLRARLRQLFKGSDAAEAEQMVPRLAGIPTERLLFLTSIGAGLASLSPRTALEFFRVTPEVATQLTSFELQAWGECGKRLAATNVEAAYQFFRASPQVFEALPSAHRLSAIVLTTRQATMSTRTAVETFQMFPSVVSRIDGTPVLPRLLSIVNEVARHSVRHSQDLLRQSPVVVTHVRTFDSPDQALLNRLVEMTAAFAYRAGGTAAEFFLAIPDFLTQRTHGHLNALLEHTQAFLERGGSLALYYLRAATAVVQQTGHQGYEPWRRLALTMCAQGNTNSYQFLKLTPEVMQTLAASRSGPDLTAALRLLCETVAELDRVDRTAALECFKSAPLALRQTNIERFRDWALAGLARHPDGRAIQAYYGLQSRASREALKGGQDGVALDAVSAILRLYVEGLTGRTVTIVPLSSAAEQAVIGDGRTIPLPGRVSDFADEESNFRLYKVLAAHGAGQIEYGTHAADTPELIALRQDFQSAFPTGQRPTGREAVTYRTLLRHFPDQATATRLFTVLENARIDRRLRRAYRGIRRDLDFIAARLRDTRPDVLQLPPEHQWTEILFRLALCGGVDAVTRQQLPHIVTALEEIITTYLDHPTAALTDTLLATQRIYDLIEQVQPSDATEVAVNEAVQQPDDAPGEAGATEVPTPPTPQASSSPPQPGQSFETWSQEHTSSLHDLTAQLLREGLTDDRMPEADGQAFLYDEWDRELGDYRVNWCRVIERRPTAGTRTFVELTRARHQGLISSIRHQFQLMKPEALRRVTGELDGEMFDLDAVIDRQLDRRADLSGNERIYIKHLRRHRNVAVAFLLDMSSSTARTLTRHPKMPYTRPGQRIIDIEKEGLVIMNEALEAVGDSYAIYGFTSEGRRNVRFYVIKEFEERYSAQIEERIGGINYQNNTRLGAAVRHAVCKLTGHQARTKLLILLSDGRPYDHDYGDARYAREDSKQALRSARQSGITPFCITIERDADQELKELYGDVGYTVIDDVLSLPEKLPGIYRRLTS</sequence>
<dbReference type="PANTHER" id="PTHR41248:SF1">
    <property type="entry name" value="NORD PROTEIN"/>
    <property type="match status" value="1"/>
</dbReference>
<accession>A0ABX8B2R3</accession>
<gene>
    <name evidence="3" type="ORF">J8C05_05500</name>
</gene>
<keyword evidence="4" id="KW-1185">Reference proteome</keyword>
<evidence type="ECO:0000259" key="2">
    <source>
        <dbReference type="PROSITE" id="PS50234"/>
    </source>
</evidence>
<organism evidence="3 4">
    <name type="scientific">Chloracidobacterium sp. N</name>
    <dbReference type="NCBI Taxonomy" id="2821540"/>
    <lineage>
        <taxon>Bacteria</taxon>
        <taxon>Pseudomonadati</taxon>
        <taxon>Acidobacteriota</taxon>
        <taxon>Terriglobia</taxon>
        <taxon>Terriglobales</taxon>
        <taxon>Acidobacteriaceae</taxon>
        <taxon>Chloracidobacterium</taxon>
        <taxon>Chloracidobacterium aggregatum</taxon>
    </lineage>
</organism>
<dbReference type="SUPFAM" id="SSF53300">
    <property type="entry name" value="vWA-like"/>
    <property type="match status" value="1"/>
</dbReference>
<dbReference type="Proteomes" id="UP000677668">
    <property type="component" value="Chromosome 1"/>
</dbReference>
<dbReference type="RefSeq" id="WP_211423151.1">
    <property type="nucleotide sequence ID" value="NZ_CP072642.1"/>
</dbReference>
<evidence type="ECO:0000313" key="3">
    <source>
        <dbReference type="EMBL" id="QUV94892.1"/>
    </source>
</evidence>
<protein>
    <submittedName>
        <fullName evidence="3">VWA domain-containing protein</fullName>
    </submittedName>
</protein>
<dbReference type="EMBL" id="CP072642">
    <property type="protein sequence ID" value="QUV94892.1"/>
    <property type="molecule type" value="Genomic_DNA"/>
</dbReference>
<feature type="region of interest" description="Disordered" evidence="1">
    <location>
        <begin position="635"/>
        <end position="673"/>
    </location>
</feature>
<dbReference type="InterPro" id="IPR051928">
    <property type="entry name" value="NorD/CobT"/>
</dbReference>
<dbReference type="Gene3D" id="3.40.50.410">
    <property type="entry name" value="von Willebrand factor, type A domain"/>
    <property type="match status" value="1"/>
</dbReference>
<dbReference type="Pfam" id="PF00092">
    <property type="entry name" value="VWA"/>
    <property type="match status" value="1"/>
</dbReference>
<name>A0ABX8B2R3_9BACT</name>
<evidence type="ECO:0000313" key="4">
    <source>
        <dbReference type="Proteomes" id="UP000677668"/>
    </source>
</evidence>
<dbReference type="InterPro" id="IPR002035">
    <property type="entry name" value="VWF_A"/>
</dbReference>
<dbReference type="PANTHER" id="PTHR41248">
    <property type="entry name" value="NORD PROTEIN"/>
    <property type="match status" value="1"/>
</dbReference>
<dbReference type="CDD" id="cd01454">
    <property type="entry name" value="vWA_norD_type"/>
    <property type="match status" value="1"/>
</dbReference>
<reference evidence="3 4" key="1">
    <citation type="submission" date="2021-03" db="EMBL/GenBank/DDBJ databases">
        <title>Genomic and phenotypic characterization of Chloracidobacterium isolates provides evidence for multiple species.</title>
        <authorList>
            <person name="Saini M.K."/>
            <person name="Costas A.M.G."/>
            <person name="Tank M."/>
            <person name="Bryant D.A."/>
        </authorList>
    </citation>
    <scope>NUCLEOTIDE SEQUENCE [LARGE SCALE GENOMIC DNA]</scope>
    <source>
        <strain evidence="3 4">N</strain>
    </source>
</reference>